<protein>
    <submittedName>
        <fullName evidence="1">Uncharacterized protein</fullName>
    </submittedName>
</protein>
<dbReference type="AlphaFoldDB" id="A0A5N6HHD3"/>
<evidence type="ECO:0000313" key="1">
    <source>
        <dbReference type="EMBL" id="KAE8399351.1"/>
    </source>
</evidence>
<dbReference type="GeneID" id="43667943"/>
<sequence length="52" mass="6049">MLFEVVILTSPNIVIPYFFLVAHVFPLRPSFPPFPSFPFYTFGSFFISPIYT</sequence>
<organism evidence="1 2">
    <name type="scientific">Aspergillus pseudonomiae</name>
    <dbReference type="NCBI Taxonomy" id="1506151"/>
    <lineage>
        <taxon>Eukaryota</taxon>
        <taxon>Fungi</taxon>
        <taxon>Dikarya</taxon>
        <taxon>Ascomycota</taxon>
        <taxon>Pezizomycotina</taxon>
        <taxon>Eurotiomycetes</taxon>
        <taxon>Eurotiomycetidae</taxon>
        <taxon>Eurotiales</taxon>
        <taxon>Aspergillaceae</taxon>
        <taxon>Aspergillus</taxon>
        <taxon>Aspergillus subgen. Circumdati</taxon>
    </lineage>
</organism>
<accession>A0A5N7CYX2</accession>
<proteinExistence type="predicted"/>
<dbReference type="Proteomes" id="UP000325579">
    <property type="component" value="Unassembled WGS sequence"/>
</dbReference>
<accession>A0A5N6HHD3</accession>
<dbReference type="RefSeq" id="XP_031936670.1">
    <property type="nucleotide sequence ID" value="XM_032083252.1"/>
</dbReference>
<name>A0A5N6HHD3_9EURO</name>
<keyword evidence="2" id="KW-1185">Reference proteome</keyword>
<dbReference type="EMBL" id="ML736835">
    <property type="protein sequence ID" value="KAE8399351.1"/>
    <property type="molecule type" value="Genomic_DNA"/>
</dbReference>
<evidence type="ECO:0000313" key="2">
    <source>
        <dbReference type="Proteomes" id="UP000325579"/>
    </source>
</evidence>
<reference evidence="1 2" key="1">
    <citation type="submission" date="2019-04" db="EMBL/GenBank/DDBJ databases">
        <authorList>
            <consortium name="DOE Joint Genome Institute"/>
            <person name="Mondo S."/>
            <person name="Kjaerbolling I."/>
            <person name="Vesth T."/>
            <person name="Frisvad J.C."/>
            <person name="Nybo J.L."/>
            <person name="Theobald S."/>
            <person name="Kildgaard S."/>
            <person name="Isbrandt T."/>
            <person name="Kuo A."/>
            <person name="Sato A."/>
            <person name="Lyhne E.K."/>
            <person name="Kogle M.E."/>
            <person name="Wiebenga A."/>
            <person name="Kun R.S."/>
            <person name="Lubbers R.J."/>
            <person name="Makela M.R."/>
            <person name="Barry K."/>
            <person name="Chovatia M."/>
            <person name="Clum A."/>
            <person name="Daum C."/>
            <person name="Haridas S."/>
            <person name="He G."/>
            <person name="LaButti K."/>
            <person name="Lipzen A."/>
            <person name="Riley R."/>
            <person name="Salamov A."/>
            <person name="Simmons B.A."/>
            <person name="Magnuson J.K."/>
            <person name="Henrissat B."/>
            <person name="Mortensen U.H."/>
            <person name="Larsen T.O."/>
            <person name="Devries R.P."/>
            <person name="Grigoriev I.V."/>
            <person name="Machida M."/>
            <person name="Baker S.E."/>
            <person name="Andersen M.R."/>
            <person name="Cantor M.N."/>
            <person name="Hua S.X."/>
        </authorList>
    </citation>
    <scope>NUCLEOTIDE SEQUENCE [LARGE SCALE GENOMIC DNA]</scope>
    <source>
        <strain evidence="1 2">CBS 119388</strain>
    </source>
</reference>
<gene>
    <name evidence="1" type="ORF">BDV37DRAFT_260651</name>
</gene>